<feature type="transmembrane region" description="Helical" evidence="7">
    <location>
        <begin position="385"/>
        <end position="407"/>
    </location>
</feature>
<evidence type="ECO:0000256" key="6">
    <source>
        <dbReference type="ARBA" id="ARBA00023136"/>
    </source>
</evidence>
<dbReference type="InterPro" id="IPR004707">
    <property type="entry name" value="MmpL_fam"/>
</dbReference>
<dbReference type="NCBIfam" id="TIGR00833">
    <property type="entry name" value="actII"/>
    <property type="match status" value="1"/>
</dbReference>
<sequence>MGNHAHNGTELKGPDHKGSDRNGIARVIRVASIPIILAWVVLVIVLNALVPQLEVVGHEHAVSLSPQDAPALVAMKKIGERFDQFDSDTIAMVVLEGDEPLGTEAHHYYDELVRTLQADTKHVQHVQNYWGDLITAAGSQSTDGKAAYVQVNLAGNQGETLANESVAAVRKIIDDSHPPAGVKAYVTGQGPLTTDMNEAGDKSMITITFVTIAVIAVMLIVVYRSLATMLLMLIVVLLEMSAARGVVAAIGNAGLLGLSTFSVSLLTSLAIAAGTDYAIFLVGRYQEARQKGQEREDAYYTAFHGVGHVILGSGLTVAGAMLCLHFTRLNYFSSMGVPSAIGMSVVVLASLTLAPAMLVVGSRFGLLDAKREIRSRGWRRLGTSVVRWPVPILAAAIAFALIGLLALPGYQTSYNERLYIPKDLPSNVGYAAAERHFTSARMNPDLLLVDAGRDLRNPADMIVLDKIARELIRVPGIARVQSITRPLGRPIAHSSVPFQVSMQSVSMTENLQFLRERMGDMNTLTDDLGRMITIMENMLGLMNRMTGITHELTSSMNDMQASTNEMRDHMADFDDFMRPIRNYLYWEPHCYDIPMCQSMRSLFDGLDGIDTMTETLAESVKNMNEMDQLMPQLVAQLPPLIAISKSMQGTMKTMFSTFNGLVDQIAKMTDTASVMGQAFDDARNDDSFYLPPEAFDNPDFKRGLDLMVSPDGQAAQFIITHDVDPATSEGISHVDPLLKTAREAIKTTPLADAKIYLGGTAATYKDIQVGAQWDLLISACGAITLIFIVMLLITRALIASFVIVGTVILSLAASFGLSVLVWQYLLGIDLHWMTLAFSVIILLAVGSDYNLLVVSRMKEEVSAGINTGIIRAMGATGGVVTAAGLVFAFTMASMATSDLIAIGQGGTTIGLGLLFDTLVVRSLMTPTIAAILGRWFWWPLPIRQRPARNLSDRTAPIPVARPS</sequence>
<evidence type="ECO:0000256" key="2">
    <source>
        <dbReference type="ARBA" id="ARBA00010157"/>
    </source>
</evidence>
<evidence type="ECO:0000256" key="4">
    <source>
        <dbReference type="ARBA" id="ARBA00022692"/>
    </source>
</evidence>
<feature type="transmembrane region" description="Helical" evidence="7">
    <location>
        <begin position="261"/>
        <end position="282"/>
    </location>
</feature>
<dbReference type="PANTHER" id="PTHR33406:SF6">
    <property type="entry name" value="MEMBRANE PROTEIN YDGH-RELATED"/>
    <property type="match status" value="1"/>
</dbReference>
<keyword evidence="10" id="KW-1185">Reference proteome</keyword>
<dbReference type="InterPro" id="IPR050545">
    <property type="entry name" value="Mycobact_MmpL"/>
</dbReference>
<feature type="transmembrane region" description="Helical" evidence="7">
    <location>
        <begin position="339"/>
        <end position="364"/>
    </location>
</feature>
<feature type="domain" description="Membrane transport protein MMPL" evidence="8">
    <location>
        <begin position="63"/>
        <end position="392"/>
    </location>
</feature>
<feature type="transmembrane region" description="Helical" evidence="7">
    <location>
        <begin position="204"/>
        <end position="223"/>
    </location>
</feature>
<evidence type="ECO:0000256" key="3">
    <source>
        <dbReference type="ARBA" id="ARBA00022475"/>
    </source>
</evidence>
<feature type="transmembrane region" description="Helical" evidence="7">
    <location>
        <begin position="27"/>
        <end position="50"/>
    </location>
</feature>
<protein>
    <submittedName>
        <fullName evidence="9">RND superfamily putative drug exporter</fullName>
    </submittedName>
</protein>
<feature type="transmembrane region" description="Helical" evidence="7">
    <location>
        <begin position="830"/>
        <end position="851"/>
    </location>
</feature>
<feature type="domain" description="Membrane transport protein MMPL" evidence="8">
    <location>
        <begin position="612"/>
        <end position="946"/>
    </location>
</feature>
<gene>
    <name evidence="9" type="ORF">JOF57_001076</name>
</gene>
<feature type="transmembrane region" description="Helical" evidence="7">
    <location>
        <begin position="230"/>
        <end position="255"/>
    </location>
</feature>
<keyword evidence="4 7" id="KW-0812">Transmembrane</keyword>
<keyword evidence="3" id="KW-1003">Cell membrane</keyword>
<accession>A0ABS4ZNV3</accession>
<evidence type="ECO:0000313" key="10">
    <source>
        <dbReference type="Proteomes" id="UP000694460"/>
    </source>
</evidence>
<evidence type="ECO:0000256" key="1">
    <source>
        <dbReference type="ARBA" id="ARBA00004651"/>
    </source>
</evidence>
<feature type="transmembrane region" description="Helical" evidence="7">
    <location>
        <begin position="775"/>
        <end position="794"/>
    </location>
</feature>
<comment type="subcellular location">
    <subcellularLocation>
        <location evidence="1">Cell membrane</location>
        <topology evidence="1">Multi-pass membrane protein</topology>
    </subcellularLocation>
</comment>
<dbReference type="Pfam" id="PF03176">
    <property type="entry name" value="MMPL"/>
    <property type="match status" value="2"/>
</dbReference>
<evidence type="ECO:0000256" key="7">
    <source>
        <dbReference type="SAM" id="Phobius"/>
    </source>
</evidence>
<evidence type="ECO:0000256" key="5">
    <source>
        <dbReference type="ARBA" id="ARBA00022989"/>
    </source>
</evidence>
<keyword evidence="6 7" id="KW-0472">Membrane</keyword>
<comment type="similarity">
    <text evidence="2">Belongs to the resistance-nodulation-cell division (RND) (TC 2.A.6) family. MmpL subfamily.</text>
</comment>
<dbReference type="RefSeq" id="WP_234937725.1">
    <property type="nucleotide sequence ID" value="NZ_JAGIOP010000001.1"/>
</dbReference>
<dbReference type="Gene3D" id="1.20.1640.10">
    <property type="entry name" value="Multidrug efflux transporter AcrB transmembrane domain"/>
    <property type="match status" value="2"/>
</dbReference>
<dbReference type="PANTHER" id="PTHR33406">
    <property type="entry name" value="MEMBRANE PROTEIN MJ1562-RELATED"/>
    <property type="match status" value="1"/>
</dbReference>
<feature type="transmembrane region" description="Helical" evidence="7">
    <location>
        <begin position="872"/>
        <end position="893"/>
    </location>
</feature>
<organism evidence="9 10">
    <name type="scientific">Mycolicibacterium lutetiense</name>
    <dbReference type="NCBI Taxonomy" id="1641992"/>
    <lineage>
        <taxon>Bacteria</taxon>
        <taxon>Bacillati</taxon>
        <taxon>Actinomycetota</taxon>
        <taxon>Actinomycetes</taxon>
        <taxon>Mycobacteriales</taxon>
        <taxon>Mycobacteriaceae</taxon>
        <taxon>Mycolicibacterium</taxon>
    </lineage>
</organism>
<proteinExistence type="inferred from homology"/>
<name>A0ABS4ZNV3_9MYCO</name>
<keyword evidence="5 7" id="KW-1133">Transmembrane helix</keyword>
<dbReference type="EMBL" id="JAGIOP010000001">
    <property type="protein sequence ID" value="MBP2451191.1"/>
    <property type="molecule type" value="Genomic_DNA"/>
</dbReference>
<dbReference type="SUPFAM" id="SSF82866">
    <property type="entry name" value="Multidrug efflux transporter AcrB transmembrane domain"/>
    <property type="match status" value="2"/>
</dbReference>
<dbReference type="InterPro" id="IPR004869">
    <property type="entry name" value="MMPL_dom"/>
</dbReference>
<dbReference type="Proteomes" id="UP000694460">
    <property type="component" value="Unassembled WGS sequence"/>
</dbReference>
<feature type="transmembrane region" description="Helical" evidence="7">
    <location>
        <begin position="801"/>
        <end position="824"/>
    </location>
</feature>
<reference evidence="9 10" key="1">
    <citation type="submission" date="2021-03" db="EMBL/GenBank/DDBJ databases">
        <title>Sequencing the genomes of 1000 actinobacteria strains.</title>
        <authorList>
            <person name="Klenk H.-P."/>
        </authorList>
    </citation>
    <scope>NUCLEOTIDE SEQUENCE [LARGE SCALE GENOMIC DNA]</scope>
    <source>
        <strain evidence="9 10">DSM 46713</strain>
    </source>
</reference>
<evidence type="ECO:0000313" key="9">
    <source>
        <dbReference type="EMBL" id="MBP2451191.1"/>
    </source>
</evidence>
<comment type="caution">
    <text evidence="9">The sequence shown here is derived from an EMBL/GenBank/DDBJ whole genome shotgun (WGS) entry which is preliminary data.</text>
</comment>
<feature type="transmembrane region" description="Helical" evidence="7">
    <location>
        <begin position="303"/>
        <end position="327"/>
    </location>
</feature>
<evidence type="ECO:0000259" key="8">
    <source>
        <dbReference type="Pfam" id="PF03176"/>
    </source>
</evidence>